<dbReference type="HOGENOM" id="CLU_2320723_0_0_1"/>
<evidence type="ECO:0000313" key="2">
    <source>
        <dbReference type="EMBL" id="EHK23867.1"/>
    </source>
</evidence>
<gene>
    <name evidence="2" type="ORF">TRIVIDRAFT_221117</name>
</gene>
<keyword evidence="3" id="KW-1185">Reference proteome</keyword>
<dbReference type="Proteomes" id="UP000007115">
    <property type="component" value="Unassembled WGS sequence"/>
</dbReference>
<dbReference type="RefSeq" id="XP_013958069.1">
    <property type="nucleotide sequence ID" value="XM_014102594.1"/>
</dbReference>
<dbReference type="InParanoid" id="G9MPR6"/>
<feature type="region of interest" description="Disordered" evidence="1">
    <location>
        <begin position="1"/>
        <end position="27"/>
    </location>
</feature>
<dbReference type="GeneID" id="25791528"/>
<name>G9MPR6_HYPVG</name>
<protein>
    <submittedName>
        <fullName evidence="2">Uncharacterized protein</fullName>
    </submittedName>
</protein>
<dbReference type="AlphaFoldDB" id="G9MPR6"/>
<accession>G9MPR6</accession>
<feature type="compositionally biased region" description="Basic residues" evidence="1">
    <location>
        <begin position="18"/>
        <end position="27"/>
    </location>
</feature>
<reference evidence="2 3" key="1">
    <citation type="journal article" date="2011" name="Genome Biol.">
        <title>Comparative genome sequence analysis underscores mycoparasitism as the ancestral life style of Trichoderma.</title>
        <authorList>
            <person name="Kubicek C.P."/>
            <person name="Herrera-Estrella A."/>
            <person name="Seidl-Seiboth V."/>
            <person name="Martinez D.A."/>
            <person name="Druzhinina I.S."/>
            <person name="Thon M."/>
            <person name="Zeilinger S."/>
            <person name="Casas-Flores S."/>
            <person name="Horwitz B.A."/>
            <person name="Mukherjee P.K."/>
            <person name="Mukherjee M."/>
            <person name="Kredics L."/>
            <person name="Alcaraz L.D."/>
            <person name="Aerts A."/>
            <person name="Antal Z."/>
            <person name="Atanasova L."/>
            <person name="Cervantes-Badillo M.G."/>
            <person name="Challacombe J."/>
            <person name="Chertkov O."/>
            <person name="McCluskey K."/>
            <person name="Coulpier F."/>
            <person name="Deshpande N."/>
            <person name="von Doehren H."/>
            <person name="Ebbole D.J."/>
            <person name="Esquivel-Naranjo E.U."/>
            <person name="Fekete E."/>
            <person name="Flipphi M."/>
            <person name="Glaser F."/>
            <person name="Gomez-Rodriguez E.Y."/>
            <person name="Gruber S."/>
            <person name="Han C."/>
            <person name="Henrissat B."/>
            <person name="Hermosa R."/>
            <person name="Hernandez-Onate M."/>
            <person name="Karaffa L."/>
            <person name="Kosti I."/>
            <person name="Le Crom S."/>
            <person name="Lindquist E."/>
            <person name="Lucas S."/>
            <person name="Luebeck M."/>
            <person name="Luebeck P.S."/>
            <person name="Margeot A."/>
            <person name="Metz B."/>
            <person name="Misra M."/>
            <person name="Nevalainen H."/>
            <person name="Omann M."/>
            <person name="Packer N."/>
            <person name="Perrone G."/>
            <person name="Uresti-Rivera E.E."/>
            <person name="Salamov A."/>
            <person name="Schmoll M."/>
            <person name="Seiboth B."/>
            <person name="Shapiro H."/>
            <person name="Sukno S."/>
            <person name="Tamayo-Ramos J.A."/>
            <person name="Tisch D."/>
            <person name="Wiest A."/>
            <person name="Wilkinson H.H."/>
            <person name="Zhang M."/>
            <person name="Coutinho P.M."/>
            <person name="Kenerley C.M."/>
            <person name="Monte E."/>
            <person name="Baker S.E."/>
            <person name="Grigoriev I.V."/>
        </authorList>
    </citation>
    <scope>NUCLEOTIDE SEQUENCE [LARGE SCALE GENOMIC DNA]</scope>
    <source>
        <strain evidence="3">Gv29-8 / FGSC 10586</strain>
    </source>
</reference>
<evidence type="ECO:0000313" key="3">
    <source>
        <dbReference type="Proteomes" id="UP000007115"/>
    </source>
</evidence>
<sequence>MQLLATATDGLVEERRPARSKTKTKLRRKERESEVADVCLVVGLSSVRISSEVRNGTALGISQLQRAMVGARAAAQRVSWALEPAGGTAASPAGDRLGG</sequence>
<comment type="caution">
    <text evidence="2">The sequence shown here is derived from an EMBL/GenBank/DDBJ whole genome shotgun (WGS) entry which is preliminary data.</text>
</comment>
<evidence type="ECO:0000256" key="1">
    <source>
        <dbReference type="SAM" id="MobiDB-lite"/>
    </source>
</evidence>
<dbReference type="EMBL" id="ABDF02000005">
    <property type="protein sequence ID" value="EHK23867.1"/>
    <property type="molecule type" value="Genomic_DNA"/>
</dbReference>
<organism evidence="2 3">
    <name type="scientific">Hypocrea virens (strain Gv29-8 / FGSC 10586)</name>
    <name type="common">Gliocladium virens</name>
    <name type="synonym">Trichoderma virens</name>
    <dbReference type="NCBI Taxonomy" id="413071"/>
    <lineage>
        <taxon>Eukaryota</taxon>
        <taxon>Fungi</taxon>
        <taxon>Dikarya</taxon>
        <taxon>Ascomycota</taxon>
        <taxon>Pezizomycotina</taxon>
        <taxon>Sordariomycetes</taxon>
        <taxon>Hypocreomycetidae</taxon>
        <taxon>Hypocreales</taxon>
        <taxon>Hypocreaceae</taxon>
        <taxon>Trichoderma</taxon>
    </lineage>
</organism>
<proteinExistence type="predicted"/>
<dbReference type="VEuPathDB" id="FungiDB:TRIVIDRAFT_221117"/>